<comment type="caution">
    <text evidence="1">The sequence shown here is derived from an EMBL/GenBank/DDBJ whole genome shotgun (WGS) entry which is preliminary data.</text>
</comment>
<dbReference type="EMBL" id="JYDU01000003">
    <property type="protein sequence ID" value="KRY01501.1"/>
    <property type="molecule type" value="Genomic_DNA"/>
</dbReference>
<evidence type="ECO:0000313" key="2">
    <source>
        <dbReference type="Proteomes" id="UP000054815"/>
    </source>
</evidence>
<evidence type="ECO:0000313" key="1">
    <source>
        <dbReference type="EMBL" id="KRY01501.1"/>
    </source>
</evidence>
<dbReference type="Proteomes" id="UP000054815">
    <property type="component" value="Unassembled WGS sequence"/>
</dbReference>
<name>A0A0V0YN10_TRIPS</name>
<accession>A0A0V0YN10</accession>
<organism evidence="1 2">
    <name type="scientific">Trichinella pseudospiralis</name>
    <name type="common">Parasitic roundworm</name>
    <dbReference type="NCBI Taxonomy" id="6337"/>
    <lineage>
        <taxon>Eukaryota</taxon>
        <taxon>Metazoa</taxon>
        <taxon>Ecdysozoa</taxon>
        <taxon>Nematoda</taxon>
        <taxon>Enoplea</taxon>
        <taxon>Dorylaimia</taxon>
        <taxon>Trichinellida</taxon>
        <taxon>Trichinellidae</taxon>
        <taxon>Trichinella</taxon>
    </lineage>
</organism>
<proteinExistence type="predicted"/>
<sequence>MAGHHRCSVKTQASVFPLNRPQLCTALLMMHQSDQQHWSCVDEIFMKHLCLHNGWTKIFPTATFSHANYVPLLPSDSTDS</sequence>
<dbReference type="AlphaFoldDB" id="A0A0V0YN10"/>
<protein>
    <submittedName>
        <fullName evidence="1">Uncharacterized protein</fullName>
    </submittedName>
</protein>
<reference evidence="1 2" key="1">
    <citation type="submission" date="2015-01" db="EMBL/GenBank/DDBJ databases">
        <title>Evolution of Trichinella species and genotypes.</title>
        <authorList>
            <person name="Korhonen P.K."/>
            <person name="Edoardo P."/>
            <person name="Giuseppe L.R."/>
            <person name="Gasser R.B."/>
        </authorList>
    </citation>
    <scope>NUCLEOTIDE SEQUENCE [LARGE SCALE GENOMIC DNA]</scope>
    <source>
        <strain evidence="1">ISS141</strain>
    </source>
</reference>
<gene>
    <name evidence="1" type="ORF">T4E_6163</name>
</gene>